<dbReference type="PRINTS" id="PR00624">
    <property type="entry name" value="HISTONEH5"/>
</dbReference>
<dbReference type="SMART" id="SM00526">
    <property type="entry name" value="H15"/>
    <property type="match status" value="1"/>
</dbReference>
<comment type="subcellular location">
    <subcellularLocation>
        <location evidence="2">Chromosome</location>
    </subcellularLocation>
    <subcellularLocation>
        <location evidence="1 7">Nucleus</location>
    </subcellularLocation>
</comment>
<protein>
    <recommendedName>
        <fullName evidence="3">Histone H1</fullName>
    </recommendedName>
</protein>
<dbReference type="GO" id="GO:0030527">
    <property type="term" value="F:structural constituent of chromatin"/>
    <property type="evidence" value="ECO:0007669"/>
    <property type="project" value="InterPro"/>
</dbReference>
<feature type="compositionally biased region" description="Low complexity" evidence="8">
    <location>
        <begin position="1"/>
        <end position="13"/>
    </location>
</feature>
<feature type="compositionally biased region" description="Basic residues" evidence="8">
    <location>
        <begin position="103"/>
        <end position="116"/>
    </location>
</feature>
<dbReference type="GO" id="GO:0006334">
    <property type="term" value="P:nucleosome assembly"/>
    <property type="evidence" value="ECO:0007669"/>
    <property type="project" value="InterPro"/>
</dbReference>
<dbReference type="InterPro" id="IPR005819">
    <property type="entry name" value="H1/H5"/>
</dbReference>
<organism evidence="10 11">
    <name type="scientific">Umbelopsis ramanniana AG</name>
    <dbReference type="NCBI Taxonomy" id="1314678"/>
    <lineage>
        <taxon>Eukaryota</taxon>
        <taxon>Fungi</taxon>
        <taxon>Fungi incertae sedis</taxon>
        <taxon>Mucoromycota</taxon>
        <taxon>Mucoromycotina</taxon>
        <taxon>Umbelopsidomycetes</taxon>
        <taxon>Umbelopsidales</taxon>
        <taxon>Umbelopsidaceae</taxon>
        <taxon>Umbelopsis</taxon>
    </lineage>
</organism>
<dbReference type="GO" id="GO:0045910">
    <property type="term" value="P:negative regulation of DNA recombination"/>
    <property type="evidence" value="ECO:0007669"/>
    <property type="project" value="TreeGrafter"/>
</dbReference>
<dbReference type="GO" id="GO:0030261">
    <property type="term" value="P:chromosome condensation"/>
    <property type="evidence" value="ECO:0007669"/>
    <property type="project" value="TreeGrafter"/>
</dbReference>
<evidence type="ECO:0000256" key="6">
    <source>
        <dbReference type="ARBA" id="ARBA00023242"/>
    </source>
</evidence>
<dbReference type="InterPro" id="IPR036390">
    <property type="entry name" value="WH_DNA-bd_sf"/>
</dbReference>
<evidence type="ECO:0000256" key="5">
    <source>
        <dbReference type="ARBA" id="ARBA00023125"/>
    </source>
</evidence>
<evidence type="ECO:0000313" key="10">
    <source>
        <dbReference type="EMBL" id="KAI8582632.1"/>
    </source>
</evidence>
<feature type="region of interest" description="Disordered" evidence="8">
    <location>
        <begin position="76"/>
        <end position="146"/>
    </location>
</feature>
<dbReference type="RefSeq" id="XP_051447636.1">
    <property type="nucleotide sequence ID" value="XM_051586513.1"/>
</dbReference>
<dbReference type="Gene3D" id="1.10.10.10">
    <property type="entry name" value="Winged helix-like DNA-binding domain superfamily/Winged helix DNA-binding domain"/>
    <property type="match status" value="1"/>
</dbReference>
<feature type="compositionally biased region" description="Low complexity" evidence="8">
    <location>
        <begin position="117"/>
        <end position="146"/>
    </location>
</feature>
<dbReference type="GO" id="GO:0003690">
    <property type="term" value="F:double-stranded DNA binding"/>
    <property type="evidence" value="ECO:0007669"/>
    <property type="project" value="TreeGrafter"/>
</dbReference>
<dbReference type="InterPro" id="IPR005818">
    <property type="entry name" value="Histone_H1/H5_H15"/>
</dbReference>
<dbReference type="InterPro" id="IPR036388">
    <property type="entry name" value="WH-like_DNA-bd_sf"/>
</dbReference>
<dbReference type="CDD" id="cd00073">
    <property type="entry name" value="H15"/>
    <property type="match status" value="1"/>
</dbReference>
<feature type="domain" description="H15" evidence="9">
    <location>
        <begin position="17"/>
        <end position="90"/>
    </location>
</feature>
<feature type="compositionally biased region" description="Basic and acidic residues" evidence="8">
    <location>
        <begin position="89"/>
        <end position="102"/>
    </location>
</feature>
<evidence type="ECO:0000256" key="1">
    <source>
        <dbReference type="ARBA" id="ARBA00004123"/>
    </source>
</evidence>
<keyword evidence="11" id="KW-1185">Reference proteome</keyword>
<dbReference type="GO" id="GO:0005634">
    <property type="term" value="C:nucleus"/>
    <property type="evidence" value="ECO:0007669"/>
    <property type="project" value="UniProtKB-SubCell"/>
</dbReference>
<dbReference type="PANTHER" id="PTHR11467">
    <property type="entry name" value="HISTONE H1"/>
    <property type="match status" value="1"/>
</dbReference>
<dbReference type="Proteomes" id="UP001206595">
    <property type="component" value="Unassembled WGS sequence"/>
</dbReference>
<feature type="region of interest" description="Disordered" evidence="8">
    <location>
        <begin position="1"/>
        <end position="20"/>
    </location>
</feature>
<keyword evidence="5 7" id="KW-0238">DNA-binding</keyword>
<dbReference type="PROSITE" id="PS51504">
    <property type="entry name" value="H15"/>
    <property type="match status" value="1"/>
</dbReference>
<gene>
    <name evidence="10" type="ORF">K450DRAFT_226187</name>
</gene>
<dbReference type="GO" id="GO:0000786">
    <property type="term" value="C:nucleosome"/>
    <property type="evidence" value="ECO:0007669"/>
    <property type="project" value="InterPro"/>
</dbReference>
<proteinExistence type="inferred from homology"/>
<accession>A0AAD5HFN6</accession>
<evidence type="ECO:0000256" key="4">
    <source>
        <dbReference type="ARBA" id="ARBA00022454"/>
    </source>
</evidence>
<dbReference type="GO" id="GO:0031492">
    <property type="term" value="F:nucleosomal DNA binding"/>
    <property type="evidence" value="ECO:0007669"/>
    <property type="project" value="TreeGrafter"/>
</dbReference>
<comment type="caution">
    <text evidence="10">The sequence shown here is derived from an EMBL/GenBank/DDBJ whole genome shotgun (WGS) entry which is preliminary data.</text>
</comment>
<comment type="similarity">
    <text evidence="7">Belongs to the histone H1/H5 family.</text>
</comment>
<keyword evidence="6 7" id="KW-0539">Nucleus</keyword>
<evidence type="ECO:0000313" key="11">
    <source>
        <dbReference type="Proteomes" id="UP001206595"/>
    </source>
</evidence>
<reference evidence="10" key="2">
    <citation type="journal article" date="2022" name="Proc. Natl. Acad. Sci. U.S.A.">
        <title>Diploid-dominant life cycles characterize the early evolution of Fungi.</title>
        <authorList>
            <person name="Amses K.R."/>
            <person name="Simmons D.R."/>
            <person name="Longcore J.E."/>
            <person name="Mondo S.J."/>
            <person name="Seto K."/>
            <person name="Jeronimo G.H."/>
            <person name="Bonds A.E."/>
            <person name="Quandt C.A."/>
            <person name="Davis W.J."/>
            <person name="Chang Y."/>
            <person name="Federici B.A."/>
            <person name="Kuo A."/>
            <person name="LaButti K."/>
            <person name="Pangilinan J."/>
            <person name="Andreopoulos W."/>
            <person name="Tritt A."/>
            <person name="Riley R."/>
            <person name="Hundley H."/>
            <person name="Johnson J."/>
            <person name="Lipzen A."/>
            <person name="Barry K."/>
            <person name="Lang B.F."/>
            <person name="Cuomo C.A."/>
            <person name="Buchler N.E."/>
            <person name="Grigoriev I.V."/>
            <person name="Spatafora J.W."/>
            <person name="Stajich J.E."/>
            <person name="James T.Y."/>
        </authorList>
    </citation>
    <scope>NUCLEOTIDE SEQUENCE</scope>
    <source>
        <strain evidence="10">AG</strain>
    </source>
</reference>
<dbReference type="Pfam" id="PF00538">
    <property type="entry name" value="Linker_histone"/>
    <property type="match status" value="1"/>
</dbReference>
<evidence type="ECO:0000259" key="9">
    <source>
        <dbReference type="PROSITE" id="PS51504"/>
    </source>
</evidence>
<keyword evidence="4 7" id="KW-0158">Chromosome</keyword>
<sequence length="146" mass="15113">MAPPKATKVSSSTKKADHPSYEDMIQAAIVALKDRKGSSRPAIKKYILANYKITPGSHFDTQIAAGIKRGADKGVFTLPKGPSGSVKLGKPEKKATAGEKKVTKVTKAKVAKKAAPKKTTTAKKAAAPKKAAAKKASASKKATASA</sequence>
<evidence type="ECO:0000256" key="3">
    <source>
        <dbReference type="ARBA" id="ARBA00020833"/>
    </source>
</evidence>
<dbReference type="PANTHER" id="PTHR11467:SF36">
    <property type="entry name" value="HISTONE 24-RELATED"/>
    <property type="match status" value="1"/>
</dbReference>
<dbReference type="AlphaFoldDB" id="A0AAD5HFN6"/>
<reference evidence="10" key="1">
    <citation type="submission" date="2021-06" db="EMBL/GenBank/DDBJ databases">
        <authorList>
            <consortium name="DOE Joint Genome Institute"/>
            <person name="Mondo S.J."/>
            <person name="Amses K.R."/>
            <person name="Simmons D.R."/>
            <person name="Longcore J.E."/>
            <person name="Seto K."/>
            <person name="Alves G.H."/>
            <person name="Bonds A.E."/>
            <person name="Quandt C.A."/>
            <person name="Davis W.J."/>
            <person name="Chang Y."/>
            <person name="Letcher P.M."/>
            <person name="Powell M.J."/>
            <person name="Kuo A."/>
            <person name="Labutti K."/>
            <person name="Pangilinan J."/>
            <person name="Andreopoulos W."/>
            <person name="Tritt A."/>
            <person name="Riley R."/>
            <person name="Hundley H."/>
            <person name="Johnson J."/>
            <person name="Lipzen A."/>
            <person name="Barry K."/>
            <person name="Berbee M.L."/>
            <person name="Buchler N.E."/>
            <person name="Grigoriev I.V."/>
            <person name="Spatafora J.W."/>
            <person name="Stajich J.E."/>
            <person name="James T.Y."/>
        </authorList>
    </citation>
    <scope>NUCLEOTIDE SEQUENCE</scope>
    <source>
        <strain evidence="10">AG</strain>
    </source>
</reference>
<dbReference type="GeneID" id="75911861"/>
<dbReference type="SUPFAM" id="SSF46785">
    <property type="entry name" value="Winged helix' DNA-binding domain"/>
    <property type="match status" value="1"/>
</dbReference>
<evidence type="ECO:0000256" key="7">
    <source>
        <dbReference type="RuleBase" id="RU003894"/>
    </source>
</evidence>
<dbReference type="EMBL" id="MU620899">
    <property type="protein sequence ID" value="KAI8582632.1"/>
    <property type="molecule type" value="Genomic_DNA"/>
</dbReference>
<evidence type="ECO:0000256" key="8">
    <source>
        <dbReference type="SAM" id="MobiDB-lite"/>
    </source>
</evidence>
<evidence type="ECO:0000256" key="2">
    <source>
        <dbReference type="ARBA" id="ARBA00004286"/>
    </source>
</evidence>
<name>A0AAD5HFN6_UMBRA</name>